<evidence type="ECO:0000259" key="8">
    <source>
        <dbReference type="Pfam" id="PF14322"/>
    </source>
</evidence>
<dbReference type="InterPro" id="IPR012944">
    <property type="entry name" value="SusD_RagB_dom"/>
</dbReference>
<dbReference type="RefSeq" id="WP_123204143.1">
    <property type="nucleotide sequence ID" value="NZ_RBEE01000002.1"/>
</dbReference>
<evidence type="ECO:0000259" key="7">
    <source>
        <dbReference type="Pfam" id="PF07980"/>
    </source>
</evidence>
<evidence type="ECO:0000313" key="9">
    <source>
        <dbReference type="EMBL" id="RNL56632.1"/>
    </source>
</evidence>
<dbReference type="Pfam" id="PF07980">
    <property type="entry name" value="SusD_RagB"/>
    <property type="match status" value="1"/>
</dbReference>
<gene>
    <name evidence="9" type="ORF">D7004_01710</name>
</gene>
<dbReference type="Pfam" id="PF14322">
    <property type="entry name" value="SusD-like_3"/>
    <property type="match status" value="1"/>
</dbReference>
<evidence type="ECO:0000313" key="10">
    <source>
        <dbReference type="Proteomes" id="UP000274046"/>
    </source>
</evidence>
<keyword evidence="10" id="KW-1185">Reference proteome</keyword>
<keyword evidence="5" id="KW-0998">Cell outer membrane</keyword>
<feature type="chain" id="PRO_5018156009" evidence="6">
    <location>
        <begin position="22"/>
        <end position="490"/>
    </location>
</feature>
<dbReference type="InterPro" id="IPR033985">
    <property type="entry name" value="SusD-like_N"/>
</dbReference>
<accession>A0A3N0C2H1</accession>
<dbReference type="AlphaFoldDB" id="A0A3N0C2H1"/>
<organism evidence="9 10">
    <name type="scientific">Pedobacter jejuensis</name>
    <dbReference type="NCBI Taxonomy" id="1268550"/>
    <lineage>
        <taxon>Bacteria</taxon>
        <taxon>Pseudomonadati</taxon>
        <taxon>Bacteroidota</taxon>
        <taxon>Sphingobacteriia</taxon>
        <taxon>Sphingobacteriales</taxon>
        <taxon>Sphingobacteriaceae</taxon>
        <taxon>Pedobacter</taxon>
    </lineage>
</organism>
<dbReference type="PROSITE" id="PS51257">
    <property type="entry name" value="PROKAR_LIPOPROTEIN"/>
    <property type="match status" value="1"/>
</dbReference>
<keyword evidence="4" id="KW-0472">Membrane</keyword>
<evidence type="ECO:0000256" key="5">
    <source>
        <dbReference type="ARBA" id="ARBA00023237"/>
    </source>
</evidence>
<evidence type="ECO:0000256" key="4">
    <source>
        <dbReference type="ARBA" id="ARBA00023136"/>
    </source>
</evidence>
<dbReference type="EMBL" id="RBEE01000002">
    <property type="protein sequence ID" value="RNL56632.1"/>
    <property type="molecule type" value="Genomic_DNA"/>
</dbReference>
<evidence type="ECO:0000256" key="2">
    <source>
        <dbReference type="ARBA" id="ARBA00006275"/>
    </source>
</evidence>
<protein>
    <submittedName>
        <fullName evidence="9">RagB/SusD family nutrient uptake outer membrane protein</fullName>
    </submittedName>
</protein>
<feature type="signal peptide" evidence="6">
    <location>
        <begin position="1"/>
        <end position="21"/>
    </location>
</feature>
<comment type="caution">
    <text evidence="9">The sequence shown here is derived from an EMBL/GenBank/DDBJ whole genome shotgun (WGS) entry which is preliminary data.</text>
</comment>
<dbReference type="Gene3D" id="1.25.40.390">
    <property type="match status" value="1"/>
</dbReference>
<name>A0A3N0C2H1_9SPHI</name>
<dbReference type="InterPro" id="IPR011990">
    <property type="entry name" value="TPR-like_helical_dom_sf"/>
</dbReference>
<dbReference type="CDD" id="cd08977">
    <property type="entry name" value="SusD"/>
    <property type="match status" value="1"/>
</dbReference>
<dbReference type="OrthoDB" id="993981at2"/>
<evidence type="ECO:0000256" key="6">
    <source>
        <dbReference type="SAM" id="SignalP"/>
    </source>
</evidence>
<evidence type="ECO:0000256" key="3">
    <source>
        <dbReference type="ARBA" id="ARBA00022729"/>
    </source>
</evidence>
<comment type="subcellular location">
    <subcellularLocation>
        <location evidence="1">Cell outer membrane</location>
    </subcellularLocation>
</comment>
<feature type="domain" description="SusD-like N-terminal" evidence="8">
    <location>
        <begin position="22"/>
        <end position="222"/>
    </location>
</feature>
<comment type="similarity">
    <text evidence="2">Belongs to the SusD family.</text>
</comment>
<keyword evidence="3 6" id="KW-0732">Signal</keyword>
<proteinExistence type="inferred from homology"/>
<dbReference type="SUPFAM" id="SSF48452">
    <property type="entry name" value="TPR-like"/>
    <property type="match status" value="1"/>
</dbReference>
<feature type="domain" description="RagB/SusD" evidence="7">
    <location>
        <begin position="332"/>
        <end position="484"/>
    </location>
</feature>
<reference evidence="9 10" key="1">
    <citation type="submission" date="2018-10" db="EMBL/GenBank/DDBJ databases">
        <title>Genome sequencing of Pedobacter jejuensis TNB23.</title>
        <authorList>
            <person name="Cho Y.-J."/>
            <person name="Cho A."/>
            <person name="Kim O.-S."/>
        </authorList>
    </citation>
    <scope>NUCLEOTIDE SEQUENCE [LARGE SCALE GENOMIC DNA]</scope>
    <source>
        <strain evidence="9 10">TNB23</strain>
    </source>
</reference>
<dbReference type="GO" id="GO:0009279">
    <property type="term" value="C:cell outer membrane"/>
    <property type="evidence" value="ECO:0007669"/>
    <property type="project" value="UniProtKB-SubCell"/>
</dbReference>
<sequence length="490" mass="53834">MKKYIILSSILLIALAGCKKAFLEVPQKTALSTTTFFKSESDFQQAINGAYAPLRGLYSGNNGAWAMGEQRSDNTTYKYNPNDRGSIQSEYIKDFTDDANSPVTANKYFTDYTIIARANQVLDPIDAVEFNAASKNNIKGQAYFLRAFAYFDLVQYFGQVPLHLKPVKTLDETSLPLSSVDAVYTQIIADAKQAATLLPNKAAQEAGRATSGAAKTLLGNVYIVLKRWAEAEAILKEVTGYSLVSDYNNVFNPSQKNNSESVFEVQFKEGPEGLASNFFYTFLIQPISAAEITAVTGIAEVPRTIQGFNLPTPDIIAAYEAGDKRKDASIGFLTASGVTYPYIKKYAHAHANTNNTNDNWPVYRYAEVLLFLAEAANEQNRPGEALTYLNQVRANPRTGLAPSVAAGQTAVRDAILAERRVELAFENKRWLDLVRTGKADEVMKAFGVRFKANPLSYYFPAGITPSPGSYTTIRTLFPLPASEAALSPFF</sequence>
<evidence type="ECO:0000256" key="1">
    <source>
        <dbReference type="ARBA" id="ARBA00004442"/>
    </source>
</evidence>
<dbReference type="Proteomes" id="UP000274046">
    <property type="component" value="Unassembled WGS sequence"/>
</dbReference>